<evidence type="ECO:0000313" key="7">
    <source>
        <dbReference type="EMBL" id="AYP28874.1"/>
    </source>
</evidence>
<dbReference type="EMBL" id="MK012497">
    <property type="protein sequence ID" value="AYP28874.1"/>
    <property type="molecule type" value="Genomic_DNA"/>
</dbReference>
<keyword evidence="3 6" id="KW-1140">T=1 icosahedral capsid protein</keyword>
<evidence type="ECO:0000256" key="6">
    <source>
        <dbReference type="RuleBase" id="RU361230"/>
    </source>
</evidence>
<dbReference type="Pfam" id="PF02956">
    <property type="entry name" value="TT_ORF1"/>
    <property type="match status" value="1"/>
</dbReference>
<comment type="similarity">
    <text evidence="2 6">Belongs to the anelloviridae capsid protein family.</text>
</comment>
<comment type="subcellular location">
    <subcellularLocation>
        <location evidence="1 6">Virion</location>
    </subcellularLocation>
</comment>
<evidence type="ECO:0000256" key="3">
    <source>
        <dbReference type="ARBA" id="ARBA00022431"/>
    </source>
</evidence>
<dbReference type="GO" id="GO:0039615">
    <property type="term" value="C:T=1 icosahedral viral capsid"/>
    <property type="evidence" value="ECO:0007669"/>
    <property type="project" value="UniProtKB-UniRule"/>
</dbReference>
<protein>
    <recommendedName>
        <fullName evidence="6">Capsid protein</fullName>
    </recommendedName>
</protein>
<keyword evidence="4 6" id="KW-0167">Capsid protein</keyword>
<keyword evidence="5 6" id="KW-0946">Virion</keyword>
<reference evidence="7 8" key="1">
    <citation type="submission" date="2018-10" db="EMBL/GenBank/DDBJ databases">
        <title>Uncovering a Universe of Circular DNA Viruses in Animal Metagenomes.</title>
        <authorList>
            <person name="Tisza M."/>
            <person name="Buck C."/>
            <person name="Pastrana D."/>
            <person name="Welch N."/>
            <person name="Peretti A."/>
        </authorList>
    </citation>
    <scope>NUCLEOTIDE SEQUENCE [LARGE SCALE GENOMIC DNA]</scope>
    <source>
        <strain evidence="7">Ctdc005</strain>
    </source>
</reference>
<evidence type="ECO:0000256" key="4">
    <source>
        <dbReference type="ARBA" id="ARBA00022561"/>
    </source>
</evidence>
<dbReference type="GeneID" id="80527580"/>
<accession>A0A3G2YT58</accession>
<sequence>MVVPYYRRRRRYTPRRRYHRPFHYRRRWNRRTRPWRRLRKHPRRRQTEVLREYKPRKRKTIVVRGWEILGRIGTVFTYNGGSWVATNLIKTNAKVGYLSKMGISGANNNLEENSCEYSDFCGGWGGATFTFSGLVQRAIFGMARFSDCTDGFPWIKYLGGYVTMMQGREVSYLAKFSTHHGLADEYAKETKWVTPGALLNQPGTILVPSLKDSRCCRRKHLRLKPPPGIEGWYDKDKFVNFILVSYWWTAFDIFDPLGPQPLSSTGDPIKTNTGTNIRLQNNWFNDKLNCPAKGRPVIPYWTNRDTYDKKYVDDKASLTVKWWNILFDSTTTWFNSENYPRCAPFLPPWITTGGSDTLWFRYKFYFQVGGSDLQNHVPQYPVHEVDDPPVCTQRCPARLDTEDFDSDGIITDRALERITRPGDRRRDLAEELKCALYQKIREKLIKRRRRVHFGPPTYFG</sequence>
<evidence type="ECO:0000256" key="2">
    <source>
        <dbReference type="ARBA" id="ARBA00006131"/>
    </source>
</evidence>
<proteinExistence type="inferred from homology"/>
<evidence type="ECO:0000313" key="8">
    <source>
        <dbReference type="Proteomes" id="UP000290078"/>
    </source>
</evidence>
<evidence type="ECO:0000256" key="5">
    <source>
        <dbReference type="ARBA" id="ARBA00022844"/>
    </source>
</evidence>
<comment type="function">
    <text evidence="6">Self-assembles to form an icosahedral capsid.</text>
</comment>
<dbReference type="InterPro" id="IPR004219">
    <property type="entry name" value="TTvirus_Unk"/>
</dbReference>
<name>A0A3G2YT58_9VIRU</name>
<dbReference type="Proteomes" id="UP000290078">
    <property type="component" value="Segment"/>
</dbReference>
<dbReference type="RefSeq" id="YP_010790255.1">
    <property type="nucleotide sequence ID" value="NC_075383.1"/>
</dbReference>
<keyword evidence="8" id="KW-1185">Reference proteome</keyword>
<dbReference type="KEGG" id="vg:80527580"/>
<evidence type="ECO:0000256" key="1">
    <source>
        <dbReference type="ARBA" id="ARBA00004328"/>
    </source>
</evidence>
<organism evidence="7 8">
    <name type="scientific">Anelloviridae sp</name>
    <dbReference type="NCBI Taxonomy" id="2055263"/>
    <lineage>
        <taxon>Viruses</taxon>
        <taxon>Monodnaviria</taxon>
        <taxon>Shotokuvirae</taxon>
        <taxon>Commensaviricota</taxon>
        <taxon>Cardeaviricetes</taxon>
        <taxon>Sanitavirales</taxon>
        <taxon>Anelloviridae</taxon>
    </lineage>
</organism>